<dbReference type="PROSITE" id="PS51733">
    <property type="entry name" value="BPL_LPL_CATALYTIC"/>
    <property type="match status" value="1"/>
</dbReference>
<dbReference type="GO" id="GO:0004077">
    <property type="term" value="F:biotin--[biotin carboxyl-carrier protein] ligase activity"/>
    <property type="evidence" value="ECO:0007669"/>
    <property type="project" value="UniProtKB-EC"/>
</dbReference>
<dbReference type="Gene3D" id="3.30.930.10">
    <property type="entry name" value="Bira Bifunctional Protein, Domain 2"/>
    <property type="match status" value="1"/>
</dbReference>
<dbReference type="CDD" id="cd16442">
    <property type="entry name" value="BPL"/>
    <property type="match status" value="1"/>
</dbReference>
<dbReference type="PANTHER" id="PTHR12835:SF5">
    <property type="entry name" value="BIOTIN--PROTEIN LIGASE"/>
    <property type="match status" value="1"/>
</dbReference>
<keyword evidence="6" id="KW-1185">Reference proteome</keyword>
<evidence type="ECO:0000313" key="6">
    <source>
        <dbReference type="Proteomes" id="UP000308760"/>
    </source>
</evidence>
<dbReference type="Proteomes" id="UP000308760">
    <property type="component" value="Unassembled WGS sequence"/>
</dbReference>
<evidence type="ECO:0000256" key="1">
    <source>
        <dbReference type="ARBA" id="ARBA00022598"/>
    </source>
</evidence>
<evidence type="ECO:0000256" key="3">
    <source>
        <dbReference type="ARBA" id="ARBA00024227"/>
    </source>
</evidence>
<keyword evidence="1 5" id="KW-0436">Ligase</keyword>
<dbReference type="InterPro" id="IPR003142">
    <property type="entry name" value="BPL_C"/>
</dbReference>
<evidence type="ECO:0000313" key="5">
    <source>
        <dbReference type="EMBL" id="THV43133.1"/>
    </source>
</evidence>
<feature type="domain" description="BPL/LPL catalytic" evidence="4">
    <location>
        <begin position="57"/>
        <end position="245"/>
    </location>
</feature>
<reference evidence="6" key="1">
    <citation type="submission" date="2019-04" db="EMBL/GenBank/DDBJ databases">
        <title>Nocardioides xinjiangensis sp. nov.</title>
        <authorList>
            <person name="Liu S."/>
        </authorList>
    </citation>
    <scope>NUCLEOTIDE SEQUENCE [LARGE SCALE GENOMIC DNA]</scope>
    <source>
        <strain evidence="6">18</strain>
    </source>
</reference>
<dbReference type="InterPro" id="IPR045864">
    <property type="entry name" value="aa-tRNA-synth_II/BPL/LPL"/>
</dbReference>
<dbReference type="GO" id="GO:0005737">
    <property type="term" value="C:cytoplasm"/>
    <property type="evidence" value="ECO:0007669"/>
    <property type="project" value="TreeGrafter"/>
</dbReference>
<dbReference type="Gene3D" id="2.30.30.100">
    <property type="match status" value="1"/>
</dbReference>
<dbReference type="Pfam" id="PF02237">
    <property type="entry name" value="BPL_C"/>
    <property type="match status" value="1"/>
</dbReference>
<proteinExistence type="predicted"/>
<protein>
    <recommendedName>
        <fullName evidence="3">biotin--[biotin carboxyl-carrier protein] ligase</fullName>
        <ecNumber evidence="3">6.3.4.15</ecNumber>
    </recommendedName>
</protein>
<dbReference type="AlphaFoldDB" id="A0A4S8QEV2"/>
<name>A0A4S8QEV2_9ACTN</name>
<dbReference type="PANTHER" id="PTHR12835">
    <property type="entry name" value="BIOTIN PROTEIN LIGASE"/>
    <property type="match status" value="1"/>
</dbReference>
<gene>
    <name evidence="5" type="ORF">FAB82_02570</name>
</gene>
<dbReference type="EMBL" id="STGY01000007">
    <property type="protein sequence ID" value="THV43133.1"/>
    <property type="molecule type" value="Genomic_DNA"/>
</dbReference>
<reference evidence="5 6" key="2">
    <citation type="submission" date="2019-05" db="EMBL/GenBank/DDBJ databases">
        <title>Glycomyces buryatensis sp. nov.</title>
        <authorList>
            <person name="Nikitina E."/>
        </authorList>
    </citation>
    <scope>NUCLEOTIDE SEQUENCE [LARGE SCALE GENOMIC DNA]</scope>
    <source>
        <strain evidence="5 6">18</strain>
    </source>
</reference>
<dbReference type="InterPro" id="IPR004143">
    <property type="entry name" value="BPL_LPL_catalytic"/>
</dbReference>
<dbReference type="InterPro" id="IPR004408">
    <property type="entry name" value="Biotin_CoA_COase_ligase"/>
</dbReference>
<keyword evidence="2" id="KW-0092">Biotin</keyword>
<comment type="caution">
    <text evidence="5">The sequence shown here is derived from an EMBL/GenBank/DDBJ whole genome shotgun (WGS) entry which is preliminary data.</text>
</comment>
<dbReference type="OrthoDB" id="9807064at2"/>
<evidence type="ECO:0000259" key="4">
    <source>
        <dbReference type="PROSITE" id="PS51733"/>
    </source>
</evidence>
<dbReference type="EC" id="6.3.4.15" evidence="3"/>
<organism evidence="5 6">
    <name type="scientific">Glycomyces buryatensis</name>
    <dbReference type="NCBI Taxonomy" id="2570927"/>
    <lineage>
        <taxon>Bacteria</taxon>
        <taxon>Bacillati</taxon>
        <taxon>Actinomycetota</taxon>
        <taxon>Actinomycetes</taxon>
        <taxon>Glycomycetales</taxon>
        <taxon>Glycomycetaceae</taxon>
        <taxon>Glycomyces</taxon>
    </lineage>
</organism>
<sequence length="318" mass="33813">MLLLDRPGITGGNLVEALGEIGEPTGGRVDVDVGHDSDRIGRVCGYSDRVNTPTRRPLDRHALWSLLSEKSDFWTSIDVVQVTGSTNADLARAARNGAGEGTVLIAEEQTRGRGRLDRQWSCPPHAGLMMSFLLRPSAPRERWGTLSLATGVALEETLRATAGVSAKLKWPNDVLIDGKKVCGILAAVENGAVIVGMGLNVSLTEAELPVPEATSLALAGAEEVPREQLAADFLAHFAAVYRAWDADGPAGVIERWRRHSATLGRHVEVSYPNGDKLTGRAVDIAADGRLAVAHLDDAGAETVSHIAAGDIVHLRPRA</sequence>
<dbReference type="SUPFAM" id="SSF55681">
    <property type="entry name" value="Class II aaRS and biotin synthetases"/>
    <property type="match status" value="1"/>
</dbReference>
<dbReference type="NCBIfam" id="TIGR00121">
    <property type="entry name" value="birA_ligase"/>
    <property type="match status" value="1"/>
</dbReference>
<dbReference type="Pfam" id="PF03099">
    <property type="entry name" value="BPL_LplA_LipB"/>
    <property type="match status" value="1"/>
</dbReference>
<evidence type="ECO:0000256" key="2">
    <source>
        <dbReference type="ARBA" id="ARBA00023267"/>
    </source>
</evidence>
<accession>A0A4S8QEV2</accession>